<feature type="compositionally biased region" description="Basic and acidic residues" evidence="1">
    <location>
        <begin position="310"/>
        <end position="326"/>
    </location>
</feature>
<dbReference type="eggNOG" id="ENOG5033VBY">
    <property type="taxonomic scope" value="Bacteria"/>
</dbReference>
<dbReference type="RefSeq" id="WP_069818298.1">
    <property type="nucleotide sequence ID" value="NZ_ASHX02000001.1"/>
</dbReference>
<sequence length="326" mass="34401">MSDTQSQSPQSRPSRAARPARATGSVEAGTAAEAGTSAFTHAATAGTAASATAAGAAATPEPEAIGAVRDAALWTAMLLRQFPELLTELAPAAGGAVRSTGRSAPAPGPAERAARAARLRAEREEALLNEQRHGLTVPGHTAAPIRLHVSDAIRDITDGVCELEEAVYDRLGLGRPRRADVPRRLVRLTGLLDRVAADTTLARHVRDEVRRMARRCARALGEVETMVRLPGRCPACDSVSLRAFPASRTVVCVNPGCRCGVPGCDCATDPAFRHVWAEDAWRELAEAAGGLTEIAVRMEEPAPGAARTTARHEARTAARREREGAR</sequence>
<dbReference type="Proteomes" id="UP000095329">
    <property type="component" value="Unassembled WGS sequence"/>
</dbReference>
<proteinExistence type="predicted"/>
<reference evidence="2 3" key="1">
    <citation type="journal article" date="2013" name="Genome Announc.">
        <title>Genome Sequence of Streptomyces violaceusniger Strain SPC6, a Halotolerant Streptomycete That Exhibits Rapid Growth and Development.</title>
        <authorList>
            <person name="Chen X."/>
            <person name="Zhang B."/>
            <person name="Zhang W."/>
            <person name="Wu X."/>
            <person name="Zhang M."/>
            <person name="Chen T."/>
            <person name="Liu G."/>
            <person name="Dyson P."/>
        </authorList>
    </citation>
    <scope>NUCLEOTIDE SEQUENCE [LARGE SCALE GENOMIC DNA]</scope>
    <source>
        <strain evidence="2 3">SPC6</strain>
    </source>
</reference>
<evidence type="ECO:0000313" key="3">
    <source>
        <dbReference type="Proteomes" id="UP000095329"/>
    </source>
</evidence>
<protein>
    <submittedName>
        <fullName evidence="2">Uncharacterized protein</fullName>
    </submittedName>
</protein>
<evidence type="ECO:0000313" key="2">
    <source>
        <dbReference type="EMBL" id="OEJ94861.1"/>
    </source>
</evidence>
<dbReference type="EMBL" id="ASHX02000001">
    <property type="protein sequence ID" value="OEJ94861.1"/>
    <property type="molecule type" value="Genomic_DNA"/>
</dbReference>
<feature type="region of interest" description="Disordered" evidence="1">
    <location>
        <begin position="302"/>
        <end position="326"/>
    </location>
</feature>
<comment type="caution">
    <text evidence="2">The sequence shown here is derived from an EMBL/GenBank/DDBJ whole genome shotgun (WGS) entry which is preliminary data.</text>
</comment>
<gene>
    <name evidence="2" type="ORF">J116_010575</name>
</gene>
<accession>A0A1D3DRB5</accession>
<feature type="region of interest" description="Disordered" evidence="1">
    <location>
        <begin position="1"/>
        <end position="30"/>
    </location>
</feature>
<dbReference type="AlphaFoldDB" id="A0A1D3DRB5"/>
<organism evidence="2 3">
    <name type="scientific">Streptomyces thermolilacinus SPC6</name>
    <dbReference type="NCBI Taxonomy" id="1306406"/>
    <lineage>
        <taxon>Bacteria</taxon>
        <taxon>Bacillati</taxon>
        <taxon>Actinomycetota</taxon>
        <taxon>Actinomycetes</taxon>
        <taxon>Kitasatosporales</taxon>
        <taxon>Streptomycetaceae</taxon>
        <taxon>Streptomyces</taxon>
    </lineage>
</organism>
<name>A0A1D3DRB5_9ACTN</name>
<dbReference type="STRING" id="1306406.J116_010575"/>
<evidence type="ECO:0000256" key="1">
    <source>
        <dbReference type="SAM" id="MobiDB-lite"/>
    </source>
</evidence>
<feature type="region of interest" description="Disordered" evidence="1">
    <location>
        <begin position="96"/>
        <end position="119"/>
    </location>
</feature>
<keyword evidence="3" id="KW-1185">Reference proteome</keyword>